<dbReference type="AlphaFoldDB" id="A0A1G6N0F6"/>
<evidence type="ECO:0000313" key="7">
    <source>
        <dbReference type="Proteomes" id="UP000199452"/>
    </source>
</evidence>
<dbReference type="Proteomes" id="UP000199452">
    <property type="component" value="Unassembled WGS sequence"/>
</dbReference>
<evidence type="ECO:0000313" key="6">
    <source>
        <dbReference type="EMBL" id="SDC60625.1"/>
    </source>
</evidence>
<gene>
    <name evidence="6" type="ORF">SAMN05216323_103927</name>
</gene>
<name>A0A1G6N0F6_9BACT</name>
<accession>A0A1G6N0F6</accession>
<dbReference type="STRING" id="1640674.SAMN05216323_103927"/>
<dbReference type="RefSeq" id="WP_092438897.1">
    <property type="nucleotide sequence ID" value="NZ_FMYP01000039.1"/>
</dbReference>
<reference evidence="6 7" key="1">
    <citation type="submission" date="2016-09" db="EMBL/GenBank/DDBJ databases">
        <authorList>
            <person name="Capua I."/>
            <person name="De Benedictis P."/>
            <person name="Joannis T."/>
            <person name="Lombin L.H."/>
            <person name="Cattoli G."/>
        </authorList>
    </citation>
    <scope>NUCLEOTIDE SEQUENCE [LARGE SCALE GENOMIC DNA]</scope>
    <source>
        <strain evidence="6 7">A7P-90m</strain>
    </source>
</reference>
<protein>
    <recommendedName>
        <fullName evidence="2">starch synthase</fullName>
        <ecNumber evidence="2">2.4.1.21</ecNumber>
    </recommendedName>
</protein>
<dbReference type="EC" id="2.4.1.21" evidence="2"/>
<keyword evidence="3" id="KW-0328">Glycosyltransferase</keyword>
<dbReference type="OrthoDB" id="9808590at2"/>
<dbReference type="InterPro" id="IPR013534">
    <property type="entry name" value="Starch_synth_cat_dom"/>
</dbReference>
<evidence type="ECO:0000256" key="3">
    <source>
        <dbReference type="ARBA" id="ARBA00022676"/>
    </source>
</evidence>
<dbReference type="PANTHER" id="PTHR45825:SF11">
    <property type="entry name" value="ALPHA AMYLASE DOMAIN-CONTAINING PROTEIN"/>
    <property type="match status" value="1"/>
</dbReference>
<dbReference type="SUPFAM" id="SSF53756">
    <property type="entry name" value="UDP-Glycosyltransferase/glycogen phosphorylase"/>
    <property type="match status" value="1"/>
</dbReference>
<evidence type="ECO:0000259" key="5">
    <source>
        <dbReference type="Pfam" id="PF08323"/>
    </source>
</evidence>
<dbReference type="Pfam" id="PF08323">
    <property type="entry name" value="Glyco_transf_5"/>
    <property type="match status" value="1"/>
</dbReference>
<dbReference type="Gene3D" id="3.40.50.2000">
    <property type="entry name" value="Glycogen Phosphorylase B"/>
    <property type="match status" value="1"/>
</dbReference>
<keyword evidence="7" id="KW-1185">Reference proteome</keyword>
<evidence type="ECO:0000256" key="1">
    <source>
        <dbReference type="ARBA" id="ARBA00001478"/>
    </source>
</evidence>
<evidence type="ECO:0000256" key="2">
    <source>
        <dbReference type="ARBA" id="ARBA00012588"/>
    </source>
</evidence>
<dbReference type="PANTHER" id="PTHR45825">
    <property type="entry name" value="GRANULE-BOUND STARCH SYNTHASE 1, CHLOROPLASTIC/AMYLOPLASTIC"/>
    <property type="match status" value="1"/>
</dbReference>
<comment type="catalytic activity">
    <reaction evidence="1">
        <text>[(1-&gt;4)-alpha-D-glucosyl](n) + ADP-alpha-D-glucose = [(1-&gt;4)-alpha-D-glucosyl](n+1) + ADP + H(+)</text>
        <dbReference type="Rhea" id="RHEA:18189"/>
        <dbReference type="Rhea" id="RHEA-COMP:9584"/>
        <dbReference type="Rhea" id="RHEA-COMP:9587"/>
        <dbReference type="ChEBI" id="CHEBI:15378"/>
        <dbReference type="ChEBI" id="CHEBI:15444"/>
        <dbReference type="ChEBI" id="CHEBI:57498"/>
        <dbReference type="ChEBI" id="CHEBI:456216"/>
        <dbReference type="EC" id="2.4.1.21"/>
    </reaction>
</comment>
<feature type="domain" description="Starch synthase catalytic" evidence="5">
    <location>
        <begin position="5"/>
        <end position="236"/>
    </location>
</feature>
<proteinExistence type="predicted"/>
<dbReference type="EMBL" id="FMYP01000039">
    <property type="protein sequence ID" value="SDC60625.1"/>
    <property type="molecule type" value="Genomic_DNA"/>
</dbReference>
<sequence length="277" mass="31744">MKNARVLFISQEITPYLPESELSVIGRYLPQGIQDKGKEIRTFMPRFGSINERRNQLHEVIRLSGMNLIISDTDHPLIIKVASIQSARMQVYFIDNEDYFHRKNTVMEDDGTYFADNDERMIFFARGVLETVRKLRWVPDIVHCHGWFTAAAPLYVKKAFKEDPIFSHSKVVYSVYNDEYPETLAAGFKSKLLTEGVKGKDLELAVNSTWENITKLALQYSDAAIIGSQTINPNISSFLEQYNKPVLGFEGTDTYLDAYSNFYDELINTKSHGSTKK</sequence>
<dbReference type="GO" id="GO:0009011">
    <property type="term" value="F:alpha-1,4-glucan glucosyltransferase (ADP-glucose donor) activity"/>
    <property type="evidence" value="ECO:0007669"/>
    <property type="project" value="UniProtKB-EC"/>
</dbReference>
<keyword evidence="4" id="KW-0808">Transferase</keyword>
<evidence type="ECO:0000256" key="4">
    <source>
        <dbReference type="ARBA" id="ARBA00022679"/>
    </source>
</evidence>
<organism evidence="6 7">
    <name type="scientific">Williamwhitmania taraxaci</name>
    <dbReference type="NCBI Taxonomy" id="1640674"/>
    <lineage>
        <taxon>Bacteria</taxon>
        <taxon>Pseudomonadati</taxon>
        <taxon>Bacteroidota</taxon>
        <taxon>Bacteroidia</taxon>
        <taxon>Bacteroidales</taxon>
        <taxon>Williamwhitmaniaceae</taxon>
        <taxon>Williamwhitmania</taxon>
    </lineage>
</organism>